<reference evidence="3" key="1">
    <citation type="submission" date="2022-01" db="EMBL/GenBank/DDBJ databases">
        <authorList>
            <person name="Jo J.-H."/>
            <person name="Im W.-T."/>
        </authorList>
    </citation>
    <scope>NUCLEOTIDE SEQUENCE</scope>
    <source>
        <strain evidence="3">G124</strain>
    </source>
</reference>
<evidence type="ECO:0000313" key="3">
    <source>
        <dbReference type="EMBL" id="MCF2514255.1"/>
    </source>
</evidence>
<proteinExistence type="predicted"/>
<accession>A0A9X1TWN4</accession>
<comment type="caution">
    <text evidence="3">The sequence shown here is derived from an EMBL/GenBank/DDBJ whole genome shotgun (WGS) entry which is preliminary data.</text>
</comment>
<dbReference type="InterPro" id="IPR015421">
    <property type="entry name" value="PyrdxlP-dep_Trfase_major"/>
</dbReference>
<dbReference type="SUPFAM" id="SSF53383">
    <property type="entry name" value="PLP-dependent transferases"/>
    <property type="match status" value="1"/>
</dbReference>
<dbReference type="InterPro" id="IPR015424">
    <property type="entry name" value="PyrdxlP-dep_Trfase"/>
</dbReference>
<protein>
    <submittedName>
        <fullName evidence="3">Aminotransferase class V-fold PLP-dependent enzyme</fullName>
    </submittedName>
</protein>
<dbReference type="AlphaFoldDB" id="A0A9X1TWN4"/>
<dbReference type="Proteomes" id="UP001139410">
    <property type="component" value="Unassembled WGS sequence"/>
</dbReference>
<dbReference type="Pfam" id="PF00266">
    <property type="entry name" value="Aminotran_5"/>
    <property type="match status" value="1"/>
</dbReference>
<dbReference type="InterPro" id="IPR000192">
    <property type="entry name" value="Aminotrans_V_dom"/>
</dbReference>
<dbReference type="RefSeq" id="WP_235066730.1">
    <property type="nucleotide sequence ID" value="NZ_JAKFGM010000001.1"/>
</dbReference>
<dbReference type="PANTHER" id="PTHR43586:SF15">
    <property type="entry name" value="BLR3095 PROTEIN"/>
    <property type="match status" value="1"/>
</dbReference>
<dbReference type="Gene3D" id="3.90.1150.10">
    <property type="entry name" value="Aspartate Aminotransferase, domain 1"/>
    <property type="match status" value="1"/>
</dbReference>
<evidence type="ECO:0000313" key="4">
    <source>
        <dbReference type="Proteomes" id="UP001139410"/>
    </source>
</evidence>
<evidence type="ECO:0000256" key="1">
    <source>
        <dbReference type="ARBA" id="ARBA00022898"/>
    </source>
</evidence>
<dbReference type="GO" id="GO:0008483">
    <property type="term" value="F:transaminase activity"/>
    <property type="evidence" value="ECO:0007669"/>
    <property type="project" value="UniProtKB-KW"/>
</dbReference>
<feature type="domain" description="Aminotransferase class V" evidence="2">
    <location>
        <begin position="28"/>
        <end position="355"/>
    </location>
</feature>
<keyword evidence="3" id="KW-0032">Aminotransferase</keyword>
<name>A0A9X1TWN4_9SPHN</name>
<keyword evidence="3" id="KW-0808">Transferase</keyword>
<keyword evidence="1" id="KW-0663">Pyridoxal phosphate</keyword>
<dbReference type="Gene3D" id="3.40.640.10">
    <property type="entry name" value="Type I PLP-dependent aspartate aminotransferase-like (Major domain)"/>
    <property type="match status" value="1"/>
</dbReference>
<organism evidence="3 4">
    <name type="scientific">Sphingomonas cremea</name>
    <dbReference type="NCBI Taxonomy" id="2904799"/>
    <lineage>
        <taxon>Bacteria</taxon>
        <taxon>Pseudomonadati</taxon>
        <taxon>Pseudomonadota</taxon>
        <taxon>Alphaproteobacteria</taxon>
        <taxon>Sphingomonadales</taxon>
        <taxon>Sphingomonadaceae</taxon>
        <taxon>Sphingomonas</taxon>
    </lineage>
</organism>
<dbReference type="PANTHER" id="PTHR43586">
    <property type="entry name" value="CYSTEINE DESULFURASE"/>
    <property type="match status" value="1"/>
</dbReference>
<dbReference type="InterPro" id="IPR015422">
    <property type="entry name" value="PyrdxlP-dep_Trfase_small"/>
</dbReference>
<sequence>MKIGQYRDLFEVPDGIAYFNTAYNSPLLRRSREALEKAARAKSRPWERASANFFEDAETLRLTCADLFGGAADHYAIVPAASYGISTAARILEPTLRAGDHILLMAQEFPSNVLAWRRVAAESGAEIRTVPTPPNGDWTSAILASLDTSARVASLSAAHWTDGARIDLAAIGETCRRLGTALVLDLTQSLGTVPFDLAAVQPDFMVAAGYKWLLCPYGFSFMYVAPQWHGGRPLEETWLVRANAGDFARLVEYCDEYRPGARRFDVGETCVTTILPGAIAALEQLREWDIRNVFELICQTNQRIIERIEPLGFGVLSRDFRCGHILGVSLPPGAPADTVQSLAANGVHVSRRGDAIRIAPHLHVTEADIEQLVAALGKIDRA</sequence>
<dbReference type="EMBL" id="JAKFGM010000001">
    <property type="protein sequence ID" value="MCF2514255.1"/>
    <property type="molecule type" value="Genomic_DNA"/>
</dbReference>
<evidence type="ECO:0000259" key="2">
    <source>
        <dbReference type="Pfam" id="PF00266"/>
    </source>
</evidence>
<keyword evidence="4" id="KW-1185">Reference proteome</keyword>
<gene>
    <name evidence="3" type="ORF">LVY65_04120</name>
</gene>